<keyword evidence="3" id="KW-1185">Reference proteome</keyword>
<name>A0ABW7T9Y1_9ACTN</name>
<dbReference type="EMBL" id="JBIRRB010000011">
    <property type="protein sequence ID" value="MFI0914346.1"/>
    <property type="molecule type" value="Genomic_DNA"/>
</dbReference>
<evidence type="ECO:0000313" key="2">
    <source>
        <dbReference type="EMBL" id="MFI0914346.1"/>
    </source>
</evidence>
<reference evidence="2 3" key="1">
    <citation type="submission" date="2024-10" db="EMBL/GenBank/DDBJ databases">
        <title>The Natural Products Discovery Center: Release of the First 8490 Sequenced Strains for Exploring Actinobacteria Biosynthetic Diversity.</title>
        <authorList>
            <person name="Kalkreuter E."/>
            <person name="Kautsar S.A."/>
            <person name="Yang D."/>
            <person name="Bader C.D."/>
            <person name="Teijaro C.N."/>
            <person name="Fluegel L."/>
            <person name="Davis C.M."/>
            <person name="Simpson J.R."/>
            <person name="Lauterbach L."/>
            <person name="Steele A.D."/>
            <person name="Gui C."/>
            <person name="Meng S."/>
            <person name="Li G."/>
            <person name="Viehrig K."/>
            <person name="Ye F."/>
            <person name="Su P."/>
            <person name="Kiefer A.F."/>
            <person name="Nichols A."/>
            <person name="Cepeda A.J."/>
            <person name="Yan W."/>
            <person name="Fan B."/>
            <person name="Jiang Y."/>
            <person name="Adhikari A."/>
            <person name="Zheng C.-J."/>
            <person name="Schuster L."/>
            <person name="Cowan T.M."/>
            <person name="Smanski M.J."/>
            <person name="Chevrette M.G."/>
            <person name="De Carvalho L.P.S."/>
            <person name="Shen B."/>
        </authorList>
    </citation>
    <scope>NUCLEOTIDE SEQUENCE [LARGE SCALE GENOMIC DNA]</scope>
    <source>
        <strain evidence="2 3">NPDC020979</strain>
    </source>
</reference>
<keyword evidence="1" id="KW-0472">Membrane</keyword>
<keyword evidence="1" id="KW-1133">Transmembrane helix</keyword>
<feature type="transmembrane region" description="Helical" evidence="1">
    <location>
        <begin position="161"/>
        <end position="179"/>
    </location>
</feature>
<gene>
    <name evidence="2" type="ORF">ACH4TF_28400</name>
</gene>
<comment type="caution">
    <text evidence="2">The sequence shown here is derived from an EMBL/GenBank/DDBJ whole genome shotgun (WGS) entry which is preliminary data.</text>
</comment>
<evidence type="ECO:0000256" key="1">
    <source>
        <dbReference type="SAM" id="Phobius"/>
    </source>
</evidence>
<accession>A0ABW7T9Y1</accession>
<dbReference type="Proteomes" id="UP001611162">
    <property type="component" value="Unassembled WGS sequence"/>
</dbReference>
<sequence length="190" mass="21261">MSATETRISVAHKVMREDVLRRNLAHQYKADDVTTWDALEEVNFPTRMRGDVALGRARRDNVILFYLQEKDSLQVLIYNLRGDPYEAAQDVWDGIRKTLNGLAPKFKNAEIRDDSATYVEGDCERLKGFVKDNRPVSMLTAVAALLLIAIGASVAALQVPALIAGVVSLLFALLELRGWHKIVWRAPGRS</sequence>
<keyword evidence="1" id="KW-0812">Transmembrane</keyword>
<proteinExistence type="predicted"/>
<dbReference type="RefSeq" id="WP_397614336.1">
    <property type="nucleotide sequence ID" value="NZ_JBIRRB010000011.1"/>
</dbReference>
<organism evidence="2 3">
    <name type="scientific">Streptomyces abikoensis</name>
    <dbReference type="NCBI Taxonomy" id="97398"/>
    <lineage>
        <taxon>Bacteria</taxon>
        <taxon>Bacillati</taxon>
        <taxon>Actinomycetota</taxon>
        <taxon>Actinomycetes</taxon>
        <taxon>Kitasatosporales</taxon>
        <taxon>Streptomycetaceae</taxon>
        <taxon>Streptomyces</taxon>
    </lineage>
</organism>
<protein>
    <submittedName>
        <fullName evidence="2">Uncharacterized protein</fullName>
    </submittedName>
</protein>
<feature type="transmembrane region" description="Helical" evidence="1">
    <location>
        <begin position="136"/>
        <end position="155"/>
    </location>
</feature>
<evidence type="ECO:0000313" key="3">
    <source>
        <dbReference type="Proteomes" id="UP001611162"/>
    </source>
</evidence>